<evidence type="ECO:0000256" key="4">
    <source>
        <dbReference type="ARBA" id="ARBA00022670"/>
    </source>
</evidence>
<dbReference type="EnsemblMetazoa" id="AALB004685-RA">
    <property type="protein sequence ID" value="AALB004685-PA"/>
    <property type="gene ID" value="AALB004685"/>
</dbReference>
<dbReference type="FunFam" id="3.40.630.10:FF:000084">
    <property type="entry name" value="Carboxypeptidase B2"/>
    <property type="match status" value="1"/>
</dbReference>
<evidence type="ECO:0000256" key="8">
    <source>
        <dbReference type="ARBA" id="ARBA00022833"/>
    </source>
</evidence>
<dbReference type="InterPro" id="IPR002656">
    <property type="entry name" value="Acyl_transf_3_dom"/>
</dbReference>
<reference evidence="12" key="2">
    <citation type="submission" date="2022-08" db="UniProtKB">
        <authorList>
            <consortium name="EnsemblMetazoa"/>
        </authorList>
    </citation>
    <scope>IDENTIFICATION</scope>
    <source>
        <strain evidence="12">STECLA/ALBI9_A</strain>
    </source>
</reference>
<dbReference type="PANTHER" id="PTHR11161">
    <property type="entry name" value="O-ACYLTRANSFERASE"/>
    <property type="match status" value="1"/>
</dbReference>
<dbReference type="Pfam" id="PF01757">
    <property type="entry name" value="Acyl_transf_3"/>
    <property type="match status" value="1"/>
</dbReference>
<dbReference type="InterPro" id="IPR000834">
    <property type="entry name" value="Peptidase_M14"/>
</dbReference>
<dbReference type="PROSITE" id="PS52035">
    <property type="entry name" value="PEPTIDASE_M14"/>
    <property type="match status" value="1"/>
</dbReference>
<dbReference type="SMART" id="SM00703">
    <property type="entry name" value="NRF"/>
    <property type="match status" value="1"/>
</dbReference>
<name>A0A182FDU4_ANOAL</name>
<dbReference type="GO" id="GO:0008270">
    <property type="term" value="F:zinc ion binding"/>
    <property type="evidence" value="ECO:0007669"/>
    <property type="project" value="InterPro"/>
</dbReference>
<evidence type="ECO:0000313" key="13">
    <source>
        <dbReference type="Proteomes" id="UP000069272"/>
    </source>
</evidence>
<evidence type="ECO:0000259" key="11">
    <source>
        <dbReference type="PROSITE" id="PS52035"/>
    </source>
</evidence>
<dbReference type="GO" id="GO:0016747">
    <property type="term" value="F:acyltransferase activity, transferring groups other than amino-acyl groups"/>
    <property type="evidence" value="ECO:0007669"/>
    <property type="project" value="InterPro"/>
</dbReference>
<keyword evidence="3" id="KW-0121">Carboxypeptidase</keyword>
<evidence type="ECO:0000256" key="1">
    <source>
        <dbReference type="ARBA" id="ARBA00001947"/>
    </source>
</evidence>
<dbReference type="SUPFAM" id="SSF53187">
    <property type="entry name" value="Zn-dependent exopeptidases"/>
    <property type="match status" value="1"/>
</dbReference>
<reference evidence="12 13" key="1">
    <citation type="journal article" date="2017" name="G3 (Bethesda)">
        <title>The Physical Genome Mapping of Anopheles albimanus Corrected Scaffold Misassemblies and Identified Interarm Rearrangements in Genus Anopheles.</title>
        <authorList>
            <person name="Artemov G.N."/>
            <person name="Peery A.N."/>
            <person name="Jiang X."/>
            <person name="Tu Z."/>
            <person name="Stegniy V.N."/>
            <person name="Sharakhova M.V."/>
            <person name="Sharakhov I.V."/>
        </authorList>
    </citation>
    <scope>NUCLEOTIDE SEQUENCE [LARGE SCALE GENOMIC DNA]</scope>
    <source>
        <strain evidence="12 13">ALBI9_A</strain>
    </source>
</reference>
<dbReference type="PANTHER" id="PTHR11161:SF71">
    <property type="entry name" value="NOSE RESISTANT-TO-FLUOXETINE PROTEIN N-TERMINAL DOMAIN-CONTAINING PROTEIN"/>
    <property type="match status" value="1"/>
</dbReference>
<comment type="similarity">
    <text evidence="2 10">Belongs to the peptidase M14 family.</text>
</comment>
<keyword evidence="9" id="KW-0482">Metalloprotease</keyword>
<dbReference type="AlphaFoldDB" id="A0A182FDU4"/>
<sequence length="1042" mass="115452">MPRSVRIGLKPAHAMGSCVRIRVMPLVLWGLLLSVAAGEETRVAETAQDRILDRVAFALPTLPASDCRRDLTRTVEAARARTDWAMAMFDASAKFPVAVEYGSVYQLGSYDECLAVTATATTTTNLNDAVSSPVTTQYCLTYVQLPGYRVRSISTRHQSSRGNGTTLVHWGLCVPATCTSTDVQQLLQTSTGYDVTSSPQSTCHQQTTVSEKPYTAGQVLCACLLLLFVAMVTFSTFYNYGSSIAGPAAEKPPSTVTAILRAFSVFENLRKLVQGSKDDHGLGCINGIKACSMIFILGGHALLFMAGGPLLNTGFFYDQQRQVQNAIFLNSPLLVDTFLLLSGFLFARLLLIELDKRKGGINFGMLYLFRYIRLTPAYLAIITIYATWLPRLGDGPLWQERMALEQQRCQYSWWRNLLYINNYVGTDSMCMFQSWYLAVDTQLFILAPLILYPMWRYGRRIALWLIGSLIGVSIVIPFCVTYFSQLDPTFMIFTDEIQDLQRNEYFANVYGSTHMRATAYLFGLLVGYLVHWMQLNNIRIKRRRLALCWIISTICGCSAMLSVTAFYNGLGTENYLCNALYAALHRFGWSLSNGWLVLACVTGHGRTLKQLLCWRALVPISRLTYCAYLVNGLVELYLSAARRTPLYASIASLQAPTVAPCWQHVGSVKRTPALVLRPIDRLWTGLQAEPAQNDGWPRGVAVAKLFVDPLRLQLANNSHRAKMRVLLVLPFLVALAAGATLDFEHYWTANEIDAYLDELATEFPTLASTVNVGTSSEGRRIRGLRVNKNNNNNRPLVIVEGGLRGREWISPMSINYMMHEIVEHYYEFEEILDNVNFLFVPLVNPDGYEFSRTSGNRLWLKSRSVNGNGCFGIDLTRNFGHLWNTVGGSTDPCSDSFVGTAAFSAPETAALRDLIQANSANLALYLSIQAADQMVLYPFSHSATTNPANVGELRSLASDVARTLISQNGRVFTYGGAGLLQTAASGSSIDFVAGTVQPRLVFTIETGGAGNYGYDVPESQMAEILSETTYGFLTLAEFVARN</sequence>
<keyword evidence="4" id="KW-0645">Protease</keyword>
<dbReference type="VEuPathDB" id="VectorBase:AALB20_026434"/>
<dbReference type="GO" id="GO:0004181">
    <property type="term" value="F:metallocarboxypeptidase activity"/>
    <property type="evidence" value="ECO:0007669"/>
    <property type="project" value="InterPro"/>
</dbReference>
<dbReference type="Gene3D" id="3.40.630.10">
    <property type="entry name" value="Zn peptidases"/>
    <property type="match status" value="1"/>
</dbReference>
<dbReference type="VEuPathDB" id="VectorBase:AALB004685"/>
<evidence type="ECO:0000256" key="9">
    <source>
        <dbReference type="ARBA" id="ARBA00023049"/>
    </source>
</evidence>
<dbReference type="Pfam" id="PF00246">
    <property type="entry name" value="Peptidase_M14"/>
    <property type="match status" value="1"/>
</dbReference>
<dbReference type="SMART" id="SM00631">
    <property type="entry name" value="Zn_pept"/>
    <property type="match status" value="1"/>
</dbReference>
<evidence type="ECO:0000313" key="12">
    <source>
        <dbReference type="EnsemblMetazoa" id="AALB004685-PA"/>
    </source>
</evidence>
<keyword evidence="13" id="KW-1185">Reference proteome</keyword>
<evidence type="ECO:0000256" key="6">
    <source>
        <dbReference type="ARBA" id="ARBA00022729"/>
    </source>
</evidence>
<dbReference type="PRINTS" id="PR00765">
    <property type="entry name" value="CRBOXYPTASEA"/>
</dbReference>
<comment type="cofactor">
    <cofactor evidence="1">
        <name>Zn(2+)</name>
        <dbReference type="ChEBI" id="CHEBI:29105"/>
    </cofactor>
</comment>
<keyword evidence="8" id="KW-0862">Zinc</keyword>
<dbReference type="GO" id="GO:0006508">
    <property type="term" value="P:proteolysis"/>
    <property type="evidence" value="ECO:0007669"/>
    <property type="project" value="UniProtKB-KW"/>
</dbReference>
<evidence type="ECO:0000256" key="10">
    <source>
        <dbReference type="PROSITE-ProRule" id="PRU01379"/>
    </source>
</evidence>
<dbReference type="InterPro" id="IPR006621">
    <property type="entry name" value="Nose-resist-to-fluoxetine_N"/>
</dbReference>
<keyword evidence="7" id="KW-0378">Hydrolase</keyword>
<dbReference type="Proteomes" id="UP000069272">
    <property type="component" value="Chromosome 3L"/>
</dbReference>
<dbReference type="Pfam" id="PF20146">
    <property type="entry name" value="NRF"/>
    <property type="match status" value="1"/>
</dbReference>
<proteinExistence type="inferred from homology"/>
<dbReference type="VEuPathDB" id="VectorBase:AALB20_034301"/>
<accession>A0A182FDU4</accession>
<protein>
    <recommendedName>
        <fullName evidence="11">Peptidase M14 domain-containing protein</fullName>
    </recommendedName>
</protein>
<evidence type="ECO:0000256" key="5">
    <source>
        <dbReference type="ARBA" id="ARBA00022723"/>
    </source>
</evidence>
<evidence type="ECO:0000256" key="2">
    <source>
        <dbReference type="ARBA" id="ARBA00005988"/>
    </source>
</evidence>
<evidence type="ECO:0000256" key="3">
    <source>
        <dbReference type="ARBA" id="ARBA00022645"/>
    </source>
</evidence>
<feature type="active site" description="Proton donor/acceptor" evidence="10">
    <location>
        <position position="1005"/>
    </location>
</feature>
<feature type="domain" description="Peptidase M14" evidence="11">
    <location>
        <begin position="745"/>
        <end position="1039"/>
    </location>
</feature>
<keyword evidence="6" id="KW-0732">Signal</keyword>
<keyword evidence="5" id="KW-0479">Metal-binding</keyword>
<organism evidence="12 13">
    <name type="scientific">Anopheles albimanus</name>
    <name type="common">New world malaria mosquito</name>
    <dbReference type="NCBI Taxonomy" id="7167"/>
    <lineage>
        <taxon>Eukaryota</taxon>
        <taxon>Metazoa</taxon>
        <taxon>Ecdysozoa</taxon>
        <taxon>Arthropoda</taxon>
        <taxon>Hexapoda</taxon>
        <taxon>Insecta</taxon>
        <taxon>Pterygota</taxon>
        <taxon>Neoptera</taxon>
        <taxon>Endopterygota</taxon>
        <taxon>Diptera</taxon>
        <taxon>Nematocera</taxon>
        <taxon>Culicoidea</taxon>
        <taxon>Culicidae</taxon>
        <taxon>Anophelinae</taxon>
        <taxon>Anopheles</taxon>
    </lineage>
</organism>
<dbReference type="InterPro" id="IPR052728">
    <property type="entry name" value="O2_lipid_transport_reg"/>
</dbReference>
<evidence type="ECO:0000256" key="7">
    <source>
        <dbReference type="ARBA" id="ARBA00022801"/>
    </source>
</evidence>